<dbReference type="InterPro" id="IPR001296">
    <property type="entry name" value="Glyco_trans_1"/>
</dbReference>
<evidence type="ECO:0000313" key="7">
    <source>
        <dbReference type="Proteomes" id="UP000182944"/>
    </source>
</evidence>
<dbReference type="STRING" id="1545044.SAMN05444276_1011294"/>
<dbReference type="SUPFAM" id="SSF52540">
    <property type="entry name" value="P-loop containing nucleoside triphosphate hydrolases"/>
    <property type="match status" value="1"/>
</dbReference>
<feature type="domain" description="Glycosyltransferase 2-like" evidence="4">
    <location>
        <begin position="599"/>
        <end position="713"/>
    </location>
</feature>
<dbReference type="Gene3D" id="3.90.550.10">
    <property type="entry name" value="Spore Coat Polysaccharide Biosynthesis Protein SpsA, Chain A"/>
    <property type="match status" value="1"/>
</dbReference>
<dbReference type="Proteomes" id="UP000182944">
    <property type="component" value="Unassembled WGS sequence"/>
</dbReference>
<dbReference type="PANTHER" id="PTHR22916">
    <property type="entry name" value="GLYCOSYLTRANSFERASE"/>
    <property type="match status" value="1"/>
</dbReference>
<dbReference type="Gene3D" id="3.40.50.300">
    <property type="entry name" value="P-loop containing nucleotide triphosphate hydrolases"/>
    <property type="match status" value="1"/>
</dbReference>
<dbReference type="InterPro" id="IPR027417">
    <property type="entry name" value="P-loop_NTPase"/>
</dbReference>
<feature type="domain" description="Glycosyl transferase family 1" evidence="3">
    <location>
        <begin position="1061"/>
        <end position="1218"/>
    </location>
</feature>
<protein>
    <recommendedName>
        <fullName evidence="8">Glycosyltransferase</fullName>
    </recommendedName>
</protein>
<keyword evidence="7" id="KW-1185">Reference proteome</keyword>
<dbReference type="PANTHER" id="PTHR22916:SF3">
    <property type="entry name" value="UDP-GLCNAC:BETAGAL BETA-1,3-N-ACETYLGLUCOSAMINYLTRANSFERASE-LIKE PROTEIN 1"/>
    <property type="match status" value="1"/>
</dbReference>
<evidence type="ECO:0000259" key="5">
    <source>
        <dbReference type="Pfam" id="PF13439"/>
    </source>
</evidence>
<evidence type="ECO:0000259" key="3">
    <source>
        <dbReference type="Pfam" id="PF00534"/>
    </source>
</evidence>
<dbReference type="SUPFAM" id="SSF53756">
    <property type="entry name" value="UDP-Glycosyltransferase/glycogen phosphorylase"/>
    <property type="match status" value="1"/>
</dbReference>
<dbReference type="Gene3D" id="3.40.50.2000">
    <property type="entry name" value="Glycogen Phosphorylase B"/>
    <property type="match status" value="2"/>
</dbReference>
<dbReference type="InterPro" id="IPR001173">
    <property type="entry name" value="Glyco_trans_2-like"/>
</dbReference>
<evidence type="ECO:0000256" key="2">
    <source>
        <dbReference type="SAM" id="MobiDB-lite"/>
    </source>
</evidence>
<dbReference type="EMBL" id="FNNA01000001">
    <property type="protein sequence ID" value="SDW55914.1"/>
    <property type="molecule type" value="Genomic_DNA"/>
</dbReference>
<feature type="coiled-coil region" evidence="1">
    <location>
        <begin position="361"/>
        <end position="483"/>
    </location>
</feature>
<keyword evidence="1" id="KW-0175">Coiled coil</keyword>
<sequence length="1280" mass="140823">MVSGSMSKASVTTSSPNPADRRIALCLGPHRSGTSLIAAAIRAVGADLALSTHEASEENARGFFEHPEVVALDDDLLRAAGSAWDDVTFDSGDLTRIPPDTEAQLSDAAARIVTGQFRPAPLAAVKDPRMCRLLPFWFPVLAAAGYEDDAVRCMIVTRDPVEAAISQRTRAARNGDFYDFGRDLIEGALLWSSHMRQALRDCGPRDVLVVAYRDFLDRPTELMGRIAAFLGVVPDDAAVADFVSGFVSKALWRSHPDARELANIEARLPGLIAAEARLAALSGQVVPAATLAPIRAALDDIADDVQTRGVVSRAYGRLSDRRRTERAAALRDRHALDVAIAARDAFARERDELAQVSGQQVEALRDRVTALDAAVADREREIARLRDEQATAIRQIGEGIRSLDHQLAELRDERKALGQELRSARDERDALGRQIDDLSAELADSRAELARQDDARTALLQDLRGARDERDALGRQLAEANEIASYLGTLSNAMQASHSWRITAPLRAAGTVLRSTTQLPRTGLRGLNRTSQVVHQRLKRSHPKTAELLRRGLQPLMTRANMRVLGQATVPAPPAPPTGDPASVYQRPADLAPYRPLVTVIVPNYNHAPYLAQRLESIFAQTYDHFEVLLLDDCSTDESRAILTDFAARHPDKARTVFNETNSGGVFRQWERGLAEARGDLVWIAESDDWASPNFLETLVPFFRNEAIQLAYARTIFMDAAGEKQIWSMEEYLNDHGPERWGRPWVETAPNIVRDVFSMVNIVPNVSSAMFRRFDRMDVLEIDAWRTMRTCGDWMFYLNAIRGGLMAYSPDAQNYYRIHDKNTSVTSHKADQFYREHEEVAKCARRHYSVPTDNLLRMDANLRHHWKLTRGDYSDAAFAACFDLGRIKAAPVRAPNLLMVSYAFCSGGGEAFPIQLANEMKSVGYQVTFLDCAQEERVEGVRARLANDIPVVSNLPDLRRITADFDIDVIHTHHGWADNTVLDLMPEGEGASTVITLHGFYETMPDDQLGVLLPRLMRRTAAMVYIADKNLVPMQRDGALPAGMFHRIDNAVSPNLSAPVDRAALGIAADAFVMVVVSRALPEKGWAEAIESTIRAREISGRDIHLILVGDGEGKAEAEAAGVPGFIHLEGFRPNTQDYFAAADLGVLPSRFKGESFPLVVIESLIAGTPVLASNVGEIASMLATEEGPAGVLFDLNEDWSIDTEALARIIARLATDPAEVSVLRDRVPLAARRFDPRLMAGKYDAVYRQAAGLPAPPAPLAPPAQYHRPPSARPAGADH</sequence>
<dbReference type="InterPro" id="IPR028098">
    <property type="entry name" value="Glyco_trans_4-like_N"/>
</dbReference>
<name>A0A1H2UK80_9RHOB</name>
<proteinExistence type="predicted"/>
<dbReference type="CDD" id="cd03801">
    <property type="entry name" value="GT4_PimA-like"/>
    <property type="match status" value="1"/>
</dbReference>
<evidence type="ECO:0008006" key="8">
    <source>
        <dbReference type="Google" id="ProtNLM"/>
    </source>
</evidence>
<dbReference type="CDD" id="cd00761">
    <property type="entry name" value="Glyco_tranf_GTA_type"/>
    <property type="match status" value="1"/>
</dbReference>
<reference evidence="7" key="1">
    <citation type="submission" date="2016-10" db="EMBL/GenBank/DDBJ databases">
        <authorList>
            <person name="Varghese N."/>
            <person name="Submissions S."/>
        </authorList>
    </citation>
    <scope>NUCLEOTIDE SEQUENCE [LARGE SCALE GENOMIC DNA]</scope>
    <source>
        <strain evidence="7">DSM 29303</strain>
    </source>
</reference>
<dbReference type="Pfam" id="PF00534">
    <property type="entry name" value="Glycos_transf_1"/>
    <property type="match status" value="1"/>
</dbReference>
<dbReference type="AlphaFoldDB" id="A0A1H2UK80"/>
<feature type="domain" description="Glycosyltransferase subfamily 4-like N-terminal" evidence="5">
    <location>
        <begin position="907"/>
        <end position="1029"/>
    </location>
</feature>
<evidence type="ECO:0000313" key="6">
    <source>
        <dbReference type="EMBL" id="SDW55914.1"/>
    </source>
</evidence>
<evidence type="ECO:0000256" key="1">
    <source>
        <dbReference type="SAM" id="Coils"/>
    </source>
</evidence>
<dbReference type="InterPro" id="IPR029044">
    <property type="entry name" value="Nucleotide-diphossugar_trans"/>
</dbReference>
<dbReference type="Pfam" id="PF13439">
    <property type="entry name" value="Glyco_transf_4"/>
    <property type="match status" value="1"/>
</dbReference>
<dbReference type="SUPFAM" id="SSF53448">
    <property type="entry name" value="Nucleotide-diphospho-sugar transferases"/>
    <property type="match status" value="1"/>
</dbReference>
<organism evidence="6 7">
    <name type="scientific">Paracoccus sanguinis</name>
    <dbReference type="NCBI Taxonomy" id="1545044"/>
    <lineage>
        <taxon>Bacteria</taxon>
        <taxon>Pseudomonadati</taxon>
        <taxon>Pseudomonadota</taxon>
        <taxon>Alphaproteobacteria</taxon>
        <taxon>Rhodobacterales</taxon>
        <taxon>Paracoccaceae</taxon>
        <taxon>Paracoccus</taxon>
    </lineage>
</organism>
<dbReference type="Pfam" id="PF00535">
    <property type="entry name" value="Glycos_transf_2"/>
    <property type="match status" value="1"/>
</dbReference>
<dbReference type="SUPFAM" id="SSF46579">
    <property type="entry name" value="Prefoldin"/>
    <property type="match status" value="1"/>
</dbReference>
<dbReference type="GO" id="GO:0016758">
    <property type="term" value="F:hexosyltransferase activity"/>
    <property type="evidence" value="ECO:0007669"/>
    <property type="project" value="UniProtKB-ARBA"/>
</dbReference>
<feature type="region of interest" description="Disordered" evidence="2">
    <location>
        <begin position="1258"/>
        <end position="1280"/>
    </location>
</feature>
<evidence type="ECO:0000259" key="4">
    <source>
        <dbReference type="Pfam" id="PF00535"/>
    </source>
</evidence>
<dbReference type="Gene3D" id="1.10.287.1490">
    <property type="match status" value="1"/>
</dbReference>
<gene>
    <name evidence="6" type="ORF">SAMN05444276_1011294</name>
</gene>
<accession>A0A1H2UK80</accession>